<dbReference type="GeneID" id="18839157"/>
<evidence type="ECO:0000313" key="2">
    <source>
        <dbReference type="EMBL" id="EJF60937.1"/>
    </source>
</evidence>
<accession>R7T175</accession>
<gene>
    <name evidence="2" type="ORF">DICSQDRAFT_170482</name>
</gene>
<dbReference type="RefSeq" id="XP_007366157.1">
    <property type="nucleotide sequence ID" value="XM_007366095.1"/>
</dbReference>
<protein>
    <submittedName>
        <fullName evidence="2">Uncharacterized protein</fullName>
    </submittedName>
</protein>
<dbReference type="HOGENOM" id="CLU_1806115_0_0_1"/>
<dbReference type="EMBL" id="JH719412">
    <property type="protein sequence ID" value="EJF60937.1"/>
    <property type="molecule type" value="Genomic_DNA"/>
</dbReference>
<reference evidence="2 3" key="1">
    <citation type="journal article" date="2012" name="Science">
        <title>The Paleozoic origin of enzymatic lignin decomposition reconstructed from 31 fungal genomes.</title>
        <authorList>
            <person name="Floudas D."/>
            <person name="Binder M."/>
            <person name="Riley R."/>
            <person name="Barry K."/>
            <person name="Blanchette R.A."/>
            <person name="Henrissat B."/>
            <person name="Martinez A.T."/>
            <person name="Otillar R."/>
            <person name="Spatafora J.W."/>
            <person name="Yadav J.S."/>
            <person name="Aerts A."/>
            <person name="Benoit I."/>
            <person name="Boyd A."/>
            <person name="Carlson A."/>
            <person name="Copeland A."/>
            <person name="Coutinho P.M."/>
            <person name="de Vries R.P."/>
            <person name="Ferreira P."/>
            <person name="Findley K."/>
            <person name="Foster B."/>
            <person name="Gaskell J."/>
            <person name="Glotzer D."/>
            <person name="Gorecki P."/>
            <person name="Heitman J."/>
            <person name="Hesse C."/>
            <person name="Hori C."/>
            <person name="Igarashi K."/>
            <person name="Jurgens J.A."/>
            <person name="Kallen N."/>
            <person name="Kersten P."/>
            <person name="Kohler A."/>
            <person name="Kuees U."/>
            <person name="Kumar T.K.A."/>
            <person name="Kuo A."/>
            <person name="LaButti K."/>
            <person name="Larrondo L.F."/>
            <person name="Lindquist E."/>
            <person name="Ling A."/>
            <person name="Lombard V."/>
            <person name="Lucas S."/>
            <person name="Lundell T."/>
            <person name="Martin R."/>
            <person name="McLaughlin D.J."/>
            <person name="Morgenstern I."/>
            <person name="Morin E."/>
            <person name="Murat C."/>
            <person name="Nagy L.G."/>
            <person name="Nolan M."/>
            <person name="Ohm R.A."/>
            <person name="Patyshakuliyeva A."/>
            <person name="Rokas A."/>
            <person name="Ruiz-Duenas F.J."/>
            <person name="Sabat G."/>
            <person name="Salamov A."/>
            <person name="Samejima M."/>
            <person name="Schmutz J."/>
            <person name="Slot J.C."/>
            <person name="St John F."/>
            <person name="Stenlid J."/>
            <person name="Sun H."/>
            <person name="Sun S."/>
            <person name="Syed K."/>
            <person name="Tsang A."/>
            <person name="Wiebenga A."/>
            <person name="Young D."/>
            <person name="Pisabarro A."/>
            <person name="Eastwood D.C."/>
            <person name="Martin F."/>
            <person name="Cullen D."/>
            <person name="Grigoriev I.V."/>
            <person name="Hibbett D.S."/>
        </authorList>
    </citation>
    <scope>NUCLEOTIDE SEQUENCE [LARGE SCALE GENOMIC DNA]</scope>
    <source>
        <strain evidence="2 3">LYAD-421 SS1</strain>
    </source>
</reference>
<proteinExistence type="predicted"/>
<evidence type="ECO:0000313" key="3">
    <source>
        <dbReference type="Proteomes" id="UP000053319"/>
    </source>
</evidence>
<dbReference type="KEGG" id="dsq:DICSQDRAFT_170482"/>
<feature type="compositionally biased region" description="Basic and acidic residues" evidence="1">
    <location>
        <begin position="85"/>
        <end position="111"/>
    </location>
</feature>
<dbReference type="AlphaFoldDB" id="R7T175"/>
<name>R7T175_DICSQ</name>
<feature type="region of interest" description="Disordered" evidence="1">
    <location>
        <begin position="85"/>
        <end position="143"/>
    </location>
</feature>
<sequence>MTCLQKRLLISPCALGLVPKLSRKDQAAGKEGCARHLREPVQAWPRRSIISGISVDWTGRSLHSSRSSVVCILWDNAAIKIMKEMMPQERRTLHGHDHDKERQEKEEDKKTKRERRRPSENSQGEPEDLFWQPCATTAWPGAL</sequence>
<organism evidence="2 3">
    <name type="scientific">Dichomitus squalens (strain LYAD-421)</name>
    <name type="common">Western red white-rot fungus</name>
    <dbReference type="NCBI Taxonomy" id="732165"/>
    <lineage>
        <taxon>Eukaryota</taxon>
        <taxon>Fungi</taxon>
        <taxon>Dikarya</taxon>
        <taxon>Basidiomycota</taxon>
        <taxon>Agaricomycotina</taxon>
        <taxon>Agaricomycetes</taxon>
        <taxon>Polyporales</taxon>
        <taxon>Polyporaceae</taxon>
        <taxon>Dichomitus</taxon>
    </lineage>
</organism>
<evidence type="ECO:0000256" key="1">
    <source>
        <dbReference type="SAM" id="MobiDB-lite"/>
    </source>
</evidence>
<dbReference type="Proteomes" id="UP000053319">
    <property type="component" value="Unassembled WGS sequence"/>
</dbReference>